<dbReference type="HOGENOM" id="CLU_128363_0_0_1"/>
<dbReference type="VEuPathDB" id="FungiDB:PV09_02172"/>
<evidence type="ECO:0000259" key="5">
    <source>
        <dbReference type="SMART" id="SM00423"/>
    </source>
</evidence>
<dbReference type="InterPro" id="IPR016201">
    <property type="entry name" value="PSI"/>
</dbReference>
<dbReference type="RefSeq" id="XP_016217191.1">
    <property type="nucleotide sequence ID" value="XM_016355175.1"/>
</dbReference>
<accession>A0A0D1Z2Z7</accession>
<keyword evidence="4" id="KW-1133">Transmembrane helix</keyword>
<name>A0A0D1Z2Z7_9PEZI</name>
<evidence type="ECO:0000256" key="4">
    <source>
        <dbReference type="SAM" id="Phobius"/>
    </source>
</evidence>
<gene>
    <name evidence="6" type="ORF">PV09_02172</name>
</gene>
<dbReference type="GO" id="GO:0016020">
    <property type="term" value="C:membrane"/>
    <property type="evidence" value="ECO:0007669"/>
    <property type="project" value="UniProtKB-SubCell"/>
</dbReference>
<comment type="subcellular location">
    <subcellularLocation>
        <location evidence="1">Membrane</location>
    </subcellularLocation>
</comment>
<feature type="transmembrane region" description="Helical" evidence="4">
    <location>
        <begin position="98"/>
        <end position="119"/>
    </location>
</feature>
<evidence type="ECO:0000256" key="2">
    <source>
        <dbReference type="ARBA" id="ARBA00023136"/>
    </source>
</evidence>
<sequence length="199" mass="23091">MEDREILMERFLGSLARNKSEDDDRHLRQCWRIQDCGHCVSSNHKCGWCPYSSTCVPLFNRGHLLSPIYDAQICPMPWQERWELRTGTFGCNCSTTTFLAAIITCISTLTSLLILWIIWKVLKYVFSAVFAPRGGWRIDVVDEIDGEHWRQGVWVRKGIGFTGRLKNAWRRIGMLVKTRNEDDIDPQMLVVEESRPLLS</sequence>
<protein>
    <recommendedName>
        <fullName evidence="5">PSI domain-containing protein</fullName>
    </recommendedName>
</protein>
<organism evidence="6 7">
    <name type="scientific">Verruconis gallopava</name>
    <dbReference type="NCBI Taxonomy" id="253628"/>
    <lineage>
        <taxon>Eukaryota</taxon>
        <taxon>Fungi</taxon>
        <taxon>Dikarya</taxon>
        <taxon>Ascomycota</taxon>
        <taxon>Pezizomycotina</taxon>
        <taxon>Dothideomycetes</taxon>
        <taxon>Pleosporomycetidae</taxon>
        <taxon>Venturiales</taxon>
        <taxon>Sympoventuriaceae</taxon>
        <taxon>Verruconis</taxon>
    </lineage>
</organism>
<reference evidence="6 7" key="1">
    <citation type="submission" date="2015-01" db="EMBL/GenBank/DDBJ databases">
        <title>The Genome Sequence of Ochroconis gallopava CBS43764.</title>
        <authorList>
            <consortium name="The Broad Institute Genomics Platform"/>
            <person name="Cuomo C."/>
            <person name="de Hoog S."/>
            <person name="Gorbushina A."/>
            <person name="Stielow B."/>
            <person name="Teixiera M."/>
            <person name="Abouelleil A."/>
            <person name="Chapman S.B."/>
            <person name="Priest M."/>
            <person name="Young S.K."/>
            <person name="Wortman J."/>
            <person name="Nusbaum C."/>
            <person name="Birren B."/>
        </authorList>
    </citation>
    <scope>NUCLEOTIDE SEQUENCE [LARGE SCALE GENOMIC DNA]</scope>
    <source>
        <strain evidence="6 7">CBS 43764</strain>
    </source>
</reference>
<dbReference type="Pfam" id="PF01437">
    <property type="entry name" value="PSI"/>
    <property type="match status" value="1"/>
</dbReference>
<dbReference type="Proteomes" id="UP000053259">
    <property type="component" value="Unassembled WGS sequence"/>
</dbReference>
<dbReference type="AlphaFoldDB" id="A0A0D1Z2Z7"/>
<feature type="domain" description="PSI" evidence="5">
    <location>
        <begin position="29"/>
        <end position="75"/>
    </location>
</feature>
<keyword evidence="2 4" id="KW-0472">Membrane</keyword>
<dbReference type="STRING" id="253628.A0A0D1Z2Z7"/>
<evidence type="ECO:0000256" key="3">
    <source>
        <dbReference type="ARBA" id="ARBA00023180"/>
    </source>
</evidence>
<keyword evidence="7" id="KW-1185">Reference proteome</keyword>
<evidence type="ECO:0000313" key="7">
    <source>
        <dbReference type="Proteomes" id="UP000053259"/>
    </source>
</evidence>
<dbReference type="EMBL" id="KN847533">
    <property type="protein sequence ID" value="KIW07322.1"/>
    <property type="molecule type" value="Genomic_DNA"/>
</dbReference>
<evidence type="ECO:0000256" key="1">
    <source>
        <dbReference type="ARBA" id="ARBA00004370"/>
    </source>
</evidence>
<dbReference type="SMART" id="SM00423">
    <property type="entry name" value="PSI"/>
    <property type="match status" value="1"/>
</dbReference>
<dbReference type="InterPro" id="IPR002165">
    <property type="entry name" value="Plexin_repeat"/>
</dbReference>
<dbReference type="OrthoDB" id="5427091at2759"/>
<proteinExistence type="predicted"/>
<dbReference type="GeneID" id="27310145"/>
<evidence type="ECO:0000313" key="6">
    <source>
        <dbReference type="EMBL" id="KIW07322.1"/>
    </source>
</evidence>
<keyword evidence="4" id="KW-0812">Transmembrane</keyword>
<keyword evidence="3" id="KW-0325">Glycoprotein</keyword>
<dbReference type="InParanoid" id="A0A0D1Z2Z7"/>